<feature type="compositionally biased region" description="Basic and acidic residues" evidence="1">
    <location>
        <begin position="771"/>
        <end position="812"/>
    </location>
</feature>
<sequence>MDSPLSPVAGFQLPCQRRLTRLYSDTKKSTDFVREPLRNDDDDPDITTLHRRLRIQKDRLVGWGLQWSDSAQSADIDNALSRAGLTDVVASVMSTIKDTLAEAEAFWLASKRPVDHSLDRKPPLVRWDKARFEDLVLDLTVSIETLYDLSRSRDCATAPRRHSCIAYKAVDDSRPFRSSRVQTPRHVDSRCLTRLRPIHVGRDEPPRHVVLMAKAAYFELDQTAATEPWEPLLVEYAAFDPIYVTTGIMPEMARFERLSAGLQQDPRCSPDAWTGLPRLLGYFEDVENARLGLVYRFPPSFHVVSSEGLSESSSYSLLTLGNLLARPQSEPALEVKFRLAFHLANTVFDMHARGITHGNLDDQCISFGPDLSSNEVDSVNLRCPLVSSFDLFPDDSVAARPSFWRYPVGCRPVQGSPSNKPTDERLAELYSLAMALLSVGLWTKLETLASELVCPESCRSLLHRLAVKCGGLYVKATEACWEAVQDDACGGNTGEARLSAVEVRVMRYLETCCLLDGVGGLEWRLSLEQRKDGTEKPGATDKSTKPSARPCVPVAGDRRRAFTAPEPVISRQAVKVDAADGRTSETADKAETKMRLYPHVPLAPEVVDGWNKTIMPQINHALRHFYRKHPESVEVSLESVGPSPNKAQPTALIVCTSVAKLRAILRKRFPELFDGTAGIGVRVCKGHVIRSRRQAKPVATPMTSPGSDSGCSSGGGDGGDEGDVAVNPDYQERPGNGASIGAWIGYRHLPPVSFGGLVLVDGQPYGMTVHHMVDEPDRDSGPDEPLRSSAATDERWHSDVADDDGAADHDLALELSEVESEPYSESDVTSDYGEDDGIESDDYDDDFEPGDVPGIEPGYGDDFLVTQPALDDVSDDFYPCAETRDEDHIDSFRLGRVFASSGIRRRLVDGLVHEVDWALFKFSDGRLPDDNRIPRAAAEDGSPRNDEPEPTHLRPTSVAPSSSLPGMEVQCAARTSGIQTGRILPALTTVKIYGRTSPSHTYEIASSGASAEGGAPGRSMGIPGDSGAWVVDRHGGKLCGHVLAWSQRKRVAYMCPMDVLLLDVAERVDATEVRLPGGEPVFISRDADGDDGEGEVRADEHAQLIVSGAAKCCDEPVRASGLRDPLAGMPRLGVSRRDTSNIVGLGQAGELEGFAAKVEDLSIGRCQRIGVS</sequence>
<feature type="compositionally biased region" description="Acidic residues" evidence="1">
    <location>
        <begin position="832"/>
        <end position="849"/>
    </location>
</feature>
<feature type="region of interest" description="Disordered" evidence="1">
    <location>
        <begin position="692"/>
        <end position="733"/>
    </location>
</feature>
<dbReference type="PANTHER" id="PTHR37542:SF2">
    <property type="entry name" value="PROTEIN KINASE DOMAIN-CONTAINING PROTEIN"/>
    <property type="match status" value="1"/>
</dbReference>
<organism evidence="2 3">
    <name type="scientific">Ophiocordyceps camponoti-floridani</name>
    <dbReference type="NCBI Taxonomy" id="2030778"/>
    <lineage>
        <taxon>Eukaryota</taxon>
        <taxon>Fungi</taxon>
        <taxon>Dikarya</taxon>
        <taxon>Ascomycota</taxon>
        <taxon>Pezizomycotina</taxon>
        <taxon>Sordariomycetes</taxon>
        <taxon>Hypocreomycetidae</taxon>
        <taxon>Hypocreales</taxon>
        <taxon>Ophiocordycipitaceae</taxon>
        <taxon>Ophiocordyceps</taxon>
    </lineage>
</organism>
<evidence type="ECO:0000313" key="2">
    <source>
        <dbReference type="EMBL" id="KAF4580805.1"/>
    </source>
</evidence>
<feature type="compositionally biased region" description="Basic and acidic residues" evidence="1">
    <location>
        <begin position="929"/>
        <end position="952"/>
    </location>
</feature>
<comment type="caution">
    <text evidence="2">The sequence shown here is derived from an EMBL/GenBank/DDBJ whole genome shotgun (WGS) entry which is preliminary data.</text>
</comment>
<dbReference type="AlphaFoldDB" id="A0A8H4VAJ9"/>
<proteinExistence type="predicted"/>
<feature type="region of interest" description="Disordered" evidence="1">
    <location>
        <begin position="929"/>
        <end position="966"/>
    </location>
</feature>
<gene>
    <name evidence="2" type="ORF">GQ602_006942</name>
</gene>
<evidence type="ECO:0000256" key="1">
    <source>
        <dbReference type="SAM" id="MobiDB-lite"/>
    </source>
</evidence>
<feature type="compositionally biased region" description="Basic and acidic residues" evidence="1">
    <location>
        <begin position="531"/>
        <end position="544"/>
    </location>
</feature>
<reference evidence="2 3" key="1">
    <citation type="journal article" date="2020" name="G3 (Bethesda)">
        <title>Genetic Underpinnings of Host Manipulation by Ophiocordyceps as Revealed by Comparative Transcriptomics.</title>
        <authorList>
            <person name="Will I."/>
            <person name="Das B."/>
            <person name="Trinh T."/>
            <person name="Brachmann A."/>
            <person name="Ohm R.A."/>
            <person name="de Bekker C."/>
        </authorList>
    </citation>
    <scope>NUCLEOTIDE SEQUENCE [LARGE SCALE GENOMIC DNA]</scope>
    <source>
        <strain evidence="2 3">EC05</strain>
    </source>
</reference>
<dbReference type="EMBL" id="JAACLJ010000009">
    <property type="protein sequence ID" value="KAF4580805.1"/>
    <property type="molecule type" value="Genomic_DNA"/>
</dbReference>
<accession>A0A8H4VAJ9</accession>
<feature type="region of interest" description="Disordered" evidence="1">
    <location>
        <begin position="770"/>
        <end position="849"/>
    </location>
</feature>
<feature type="region of interest" description="Disordered" evidence="1">
    <location>
        <begin position="531"/>
        <end position="552"/>
    </location>
</feature>
<protein>
    <submittedName>
        <fullName evidence="2">HET-s/LopB domain-containing protein</fullName>
    </submittedName>
</protein>
<evidence type="ECO:0000313" key="3">
    <source>
        <dbReference type="Proteomes" id="UP000562929"/>
    </source>
</evidence>
<keyword evidence="3" id="KW-1185">Reference proteome</keyword>
<dbReference type="OrthoDB" id="5418235at2759"/>
<dbReference type="Proteomes" id="UP000562929">
    <property type="component" value="Unassembled WGS sequence"/>
</dbReference>
<name>A0A8H4VAJ9_9HYPO</name>
<dbReference type="PANTHER" id="PTHR37542">
    <property type="entry name" value="HELO DOMAIN-CONTAINING PROTEIN-RELATED"/>
    <property type="match status" value="1"/>
</dbReference>